<dbReference type="SUPFAM" id="SSF89028">
    <property type="entry name" value="Cobalamin adenosyltransferase-like"/>
    <property type="match status" value="1"/>
</dbReference>
<dbReference type="Proteomes" id="UP001230253">
    <property type="component" value="Unassembled WGS sequence"/>
</dbReference>
<dbReference type="Pfam" id="PF01923">
    <property type="entry name" value="Cob_adeno_trans"/>
    <property type="match status" value="1"/>
</dbReference>
<evidence type="ECO:0000313" key="6">
    <source>
        <dbReference type="EMBL" id="MDQ0324884.1"/>
    </source>
</evidence>
<comment type="pathway">
    <text evidence="4">Cofactor biosynthesis; adenosylcobalamin biosynthesis; adenosylcobalamin from cob(II)yrinate a,c-diamide: step 2/7.</text>
</comment>
<organism evidence="6 7">
    <name type="scientific">Rhodopseudomonas julia</name>
    <dbReference type="NCBI Taxonomy" id="200617"/>
    <lineage>
        <taxon>Bacteria</taxon>
        <taxon>Pseudomonadati</taxon>
        <taxon>Pseudomonadota</taxon>
        <taxon>Alphaproteobacteria</taxon>
        <taxon>Hyphomicrobiales</taxon>
        <taxon>Nitrobacteraceae</taxon>
        <taxon>Rhodopseudomonas</taxon>
    </lineage>
</organism>
<name>A0ABU0C2Z9_9BRAD</name>
<dbReference type="EC" id="2.5.1.17" evidence="4"/>
<proteinExistence type="inferred from homology"/>
<evidence type="ECO:0000256" key="3">
    <source>
        <dbReference type="ARBA" id="ARBA00022840"/>
    </source>
</evidence>
<dbReference type="NCBIfam" id="TIGR00636">
    <property type="entry name" value="PduO_Nterm"/>
    <property type="match status" value="1"/>
</dbReference>
<dbReference type="InterPro" id="IPR016030">
    <property type="entry name" value="CblAdoTrfase-like"/>
</dbReference>
<keyword evidence="7" id="KW-1185">Reference proteome</keyword>
<evidence type="ECO:0000259" key="5">
    <source>
        <dbReference type="Pfam" id="PF01923"/>
    </source>
</evidence>
<feature type="domain" description="Cobalamin adenosyltransferase-like" evidence="5">
    <location>
        <begin position="18"/>
        <end position="179"/>
    </location>
</feature>
<dbReference type="GO" id="GO:0008817">
    <property type="term" value="F:corrinoid adenosyltransferase activity"/>
    <property type="evidence" value="ECO:0007669"/>
    <property type="project" value="UniProtKB-EC"/>
</dbReference>
<comment type="similarity">
    <text evidence="4">Belongs to the Cob(I)alamin adenosyltransferase family.</text>
</comment>
<dbReference type="EMBL" id="JAUSUK010000001">
    <property type="protein sequence ID" value="MDQ0324884.1"/>
    <property type="molecule type" value="Genomic_DNA"/>
</dbReference>
<evidence type="ECO:0000256" key="2">
    <source>
        <dbReference type="ARBA" id="ARBA00022741"/>
    </source>
</evidence>
<evidence type="ECO:0000256" key="1">
    <source>
        <dbReference type="ARBA" id="ARBA00022679"/>
    </source>
</evidence>
<keyword evidence="4" id="KW-0169">Cobalamin biosynthesis</keyword>
<reference evidence="6 7" key="1">
    <citation type="submission" date="2023-07" db="EMBL/GenBank/DDBJ databases">
        <title>Genomic Encyclopedia of Type Strains, Phase IV (KMG-IV): sequencing the most valuable type-strain genomes for metagenomic binning, comparative biology and taxonomic classification.</title>
        <authorList>
            <person name="Goeker M."/>
        </authorList>
    </citation>
    <scope>NUCLEOTIDE SEQUENCE [LARGE SCALE GENOMIC DNA]</scope>
    <source>
        <strain evidence="6 7">DSM 11549</strain>
    </source>
</reference>
<keyword evidence="2 4" id="KW-0547">Nucleotide-binding</keyword>
<accession>A0ABU0C2Z9</accession>
<evidence type="ECO:0000256" key="4">
    <source>
        <dbReference type="RuleBase" id="RU366026"/>
    </source>
</evidence>
<evidence type="ECO:0000313" key="7">
    <source>
        <dbReference type="Proteomes" id="UP001230253"/>
    </source>
</evidence>
<dbReference type="RefSeq" id="WP_307153132.1">
    <property type="nucleotide sequence ID" value="NZ_JAUSUK010000001.1"/>
</dbReference>
<protein>
    <recommendedName>
        <fullName evidence="4">Corrinoid adenosyltransferase</fullName>
        <ecNumber evidence="4">2.5.1.17</ecNumber>
    </recommendedName>
    <alternativeName>
        <fullName evidence="4">Cob(II)alamin adenosyltransferase</fullName>
    </alternativeName>
    <alternativeName>
        <fullName evidence="4">Cob(II)yrinic acid a,c-diamide adenosyltransferase</fullName>
    </alternativeName>
    <alternativeName>
        <fullName evidence="4">Cobinamide/cobalamin adenosyltransferase</fullName>
    </alternativeName>
</protein>
<sequence>MSQSHEGKNERVRLTRVVTRGGDKGETSMGRGMRVSKSDKRVEAYGTIDEASAQIGLVRSLAGDDTELCEMLRNVQIDLFNLAADLHMPGEHGEHLRVGEEPLQRLEAELEAMNAALPRITNFVLAGGTIAAAQAHVARTTIRRAERRIVALSLEEKVNPNVLVYINRLADFMFIASRRLNGNGATDDVWAPRAQRQA</sequence>
<keyword evidence="1 4" id="KW-0808">Transferase</keyword>
<comment type="caution">
    <text evidence="6">The sequence shown here is derived from an EMBL/GenBank/DDBJ whole genome shotgun (WGS) entry which is preliminary data.</text>
</comment>
<comment type="catalytic activity">
    <reaction evidence="4">
        <text>2 cob(II)alamin + reduced [electron-transfer flavoprotein] + 2 ATP = 2 adenosylcob(III)alamin + 2 triphosphate + oxidized [electron-transfer flavoprotein] + 3 H(+)</text>
        <dbReference type="Rhea" id="RHEA:28671"/>
        <dbReference type="Rhea" id="RHEA-COMP:10685"/>
        <dbReference type="Rhea" id="RHEA-COMP:10686"/>
        <dbReference type="ChEBI" id="CHEBI:15378"/>
        <dbReference type="ChEBI" id="CHEBI:16304"/>
        <dbReference type="ChEBI" id="CHEBI:18036"/>
        <dbReference type="ChEBI" id="CHEBI:18408"/>
        <dbReference type="ChEBI" id="CHEBI:30616"/>
        <dbReference type="ChEBI" id="CHEBI:57692"/>
        <dbReference type="ChEBI" id="CHEBI:58307"/>
        <dbReference type="EC" id="2.5.1.17"/>
    </reaction>
</comment>
<keyword evidence="3 4" id="KW-0067">ATP-binding</keyword>
<gene>
    <name evidence="6" type="ORF">J2R99_000733</name>
</gene>
<comment type="catalytic activity">
    <reaction evidence="4">
        <text>2 cob(II)yrinate a,c diamide + reduced [electron-transfer flavoprotein] + 2 ATP = 2 adenosylcob(III)yrinate a,c-diamide + 2 triphosphate + oxidized [electron-transfer flavoprotein] + 3 H(+)</text>
        <dbReference type="Rhea" id="RHEA:11528"/>
        <dbReference type="Rhea" id="RHEA-COMP:10685"/>
        <dbReference type="Rhea" id="RHEA-COMP:10686"/>
        <dbReference type="ChEBI" id="CHEBI:15378"/>
        <dbReference type="ChEBI" id="CHEBI:18036"/>
        <dbReference type="ChEBI" id="CHEBI:30616"/>
        <dbReference type="ChEBI" id="CHEBI:57692"/>
        <dbReference type="ChEBI" id="CHEBI:58307"/>
        <dbReference type="ChEBI" id="CHEBI:58503"/>
        <dbReference type="ChEBI" id="CHEBI:58537"/>
        <dbReference type="EC" id="2.5.1.17"/>
    </reaction>
</comment>
<dbReference type="Gene3D" id="1.20.1200.10">
    <property type="entry name" value="Cobalamin adenosyltransferase-like"/>
    <property type="match status" value="1"/>
</dbReference>
<dbReference type="InterPro" id="IPR029499">
    <property type="entry name" value="PduO-typ"/>
</dbReference>
<dbReference type="InterPro" id="IPR036451">
    <property type="entry name" value="CblAdoTrfase-like_sf"/>
</dbReference>
<dbReference type="PANTHER" id="PTHR12213:SF0">
    <property type="entry name" value="CORRINOID ADENOSYLTRANSFERASE MMAB"/>
    <property type="match status" value="1"/>
</dbReference>
<dbReference type="PANTHER" id="PTHR12213">
    <property type="entry name" value="CORRINOID ADENOSYLTRANSFERASE"/>
    <property type="match status" value="1"/>
</dbReference>